<protein>
    <submittedName>
        <fullName evidence="1">Glycosyltransferase family 2 protein</fullName>
    </submittedName>
</protein>
<evidence type="ECO:0000313" key="1">
    <source>
        <dbReference type="EMBL" id="AOY81951.1"/>
    </source>
</evidence>
<dbReference type="CDD" id="cd00761">
    <property type="entry name" value="Glyco_tranf_GTA_type"/>
    <property type="match status" value="1"/>
</dbReference>
<dbReference type="SUPFAM" id="SSF53448">
    <property type="entry name" value="Nucleotide-diphospho-sugar transferases"/>
    <property type="match status" value="1"/>
</dbReference>
<sequence>MLVFVIPLKSRNISKSWEHVSKLFERCVKSVCNQTSSEFRVIVVCNEKPEITFSHPHIIYLEVDYPTPKEKNPIAIGLTDKGRKVLTGLTYARRFDPTHAMNVDADDCVSKQLAEFVRQNPQGNGWFINRGYKYRDGEDCLYLKRKQFYRMSGTANIIRWDLLKLPEKPEYNRGYGYYKFYIDHEKVKNILANKGTPLEPLPFSGSVYILGTGENISANEDRLSFNIFNRKALSKSICDEFGLYKLA</sequence>
<reference evidence="2" key="1">
    <citation type="submission" date="2016-10" db="EMBL/GenBank/DDBJ databases">
        <title>Comparative genomics uncovers the prolific and rare metabolic potential of the cyanobacterial genus Moorea.</title>
        <authorList>
            <person name="Leao T."/>
            <person name="Castelao G."/>
            <person name="Korobeynikov A."/>
            <person name="Monroe E.A."/>
            <person name="Podell S."/>
            <person name="Glukhov E."/>
            <person name="Allen E."/>
            <person name="Gerwick W.H."/>
            <person name="Gerwick L."/>
        </authorList>
    </citation>
    <scope>NUCLEOTIDE SEQUENCE [LARGE SCALE GENOMIC DNA]</scope>
    <source>
        <strain evidence="2">JHB</strain>
    </source>
</reference>
<dbReference type="EMBL" id="CP017708">
    <property type="protein sequence ID" value="AOY81951.1"/>
    <property type="molecule type" value="Genomic_DNA"/>
</dbReference>
<proteinExistence type="predicted"/>
<gene>
    <name evidence="1" type="ORF">BJP36_20630</name>
</gene>
<dbReference type="InterPro" id="IPR029044">
    <property type="entry name" value="Nucleotide-diphossugar_trans"/>
</dbReference>
<name>A0A1D9G333_MOOP1</name>
<dbReference type="AlphaFoldDB" id="A0A1D9G333"/>
<organism evidence="1 2">
    <name type="scientific">Moorena producens (strain JHB)</name>
    <dbReference type="NCBI Taxonomy" id="1454205"/>
    <lineage>
        <taxon>Bacteria</taxon>
        <taxon>Bacillati</taxon>
        <taxon>Cyanobacteriota</taxon>
        <taxon>Cyanophyceae</taxon>
        <taxon>Coleofasciculales</taxon>
        <taxon>Coleofasciculaceae</taxon>
        <taxon>Moorena</taxon>
    </lineage>
</organism>
<accession>A0A1D9G333</accession>
<evidence type="ECO:0000313" key="2">
    <source>
        <dbReference type="Proteomes" id="UP000176944"/>
    </source>
</evidence>
<dbReference type="Proteomes" id="UP000176944">
    <property type="component" value="Chromosome"/>
</dbReference>